<dbReference type="PROSITE" id="PS50026">
    <property type="entry name" value="EGF_3"/>
    <property type="match status" value="2"/>
</dbReference>
<keyword evidence="2" id="KW-0812">Transmembrane</keyword>
<keyword evidence="2" id="KW-0472">Membrane</keyword>
<dbReference type="PANTHER" id="PTHR24032">
    <property type="entry name" value="EGF-LIKE DOMAIN-CONTAINING PROTEIN-RELATED-RELATED"/>
    <property type="match status" value="1"/>
</dbReference>
<keyword evidence="1" id="KW-1015">Disulfide bond</keyword>
<organism evidence="4 5">
    <name type="scientific">Dictyostelium firmibasis</name>
    <dbReference type="NCBI Taxonomy" id="79012"/>
    <lineage>
        <taxon>Eukaryota</taxon>
        <taxon>Amoebozoa</taxon>
        <taxon>Evosea</taxon>
        <taxon>Eumycetozoa</taxon>
        <taxon>Dictyostelia</taxon>
        <taxon>Dictyosteliales</taxon>
        <taxon>Dictyosteliaceae</taxon>
        <taxon>Dictyostelium</taxon>
    </lineage>
</organism>
<dbReference type="Pfam" id="PF22933">
    <property type="entry name" value="ComC_SSD"/>
    <property type="match status" value="1"/>
</dbReference>
<accession>A0AAN7YTQ4</accession>
<dbReference type="PROSITE" id="PS00022">
    <property type="entry name" value="EGF_1"/>
    <property type="match status" value="2"/>
</dbReference>
<evidence type="ECO:0000259" key="3">
    <source>
        <dbReference type="PROSITE" id="PS50026"/>
    </source>
</evidence>
<gene>
    <name evidence="4" type="ORF">RB653_008046</name>
</gene>
<dbReference type="PRINTS" id="PR00011">
    <property type="entry name" value="EGFLAMININ"/>
</dbReference>
<feature type="transmembrane region" description="Helical" evidence="2">
    <location>
        <begin position="966"/>
        <end position="989"/>
    </location>
</feature>
<proteinExistence type="predicted"/>
<dbReference type="InterPro" id="IPR054484">
    <property type="entry name" value="ComC_SSD"/>
</dbReference>
<dbReference type="Proteomes" id="UP001344447">
    <property type="component" value="Unassembled WGS sequence"/>
</dbReference>
<feature type="domain" description="EGF-like" evidence="3">
    <location>
        <begin position="683"/>
        <end position="716"/>
    </location>
</feature>
<dbReference type="InterPro" id="IPR057013">
    <property type="entry name" value="LRR_ComC"/>
</dbReference>
<feature type="disulfide bond" evidence="1">
    <location>
        <begin position="687"/>
        <end position="697"/>
    </location>
</feature>
<evidence type="ECO:0000313" key="5">
    <source>
        <dbReference type="Proteomes" id="UP001344447"/>
    </source>
</evidence>
<feature type="domain" description="EGF-like" evidence="3">
    <location>
        <begin position="565"/>
        <end position="598"/>
    </location>
</feature>
<dbReference type="Gene3D" id="3.80.10.10">
    <property type="entry name" value="Ribonuclease Inhibitor"/>
    <property type="match status" value="1"/>
</dbReference>
<dbReference type="Gene3D" id="2.10.25.10">
    <property type="entry name" value="Laminin"/>
    <property type="match status" value="1"/>
</dbReference>
<dbReference type="Pfam" id="PF24141">
    <property type="entry name" value="LRR_ComC"/>
    <property type="match status" value="1"/>
</dbReference>
<sequence length="1008" mass="111550">MSYNNKIFLQSDFSCLIGVTSLSLNGFYLSSDFITSQNLPASITSLFLYASIGPRINGPVNPLLKSLTFSPNESLSNTIYFSNLKTVVTYTQSDYTSEKLSQFKYINDISTPLKVNSWSFIPINLPSLNNINLTGITFSYLGPNFDISSFSNFSTYKGVGSIYLFDSKNVLPIIPFPPSLLQLTDNVITRISFSMKFSTPQSLLSLSNLKSLSYLNIPNGGQLFQFNGEIPFDLETLPPTLISFLFSGSNLYAGLPNFKSFKNITTLTLRNNSISDQLPIWNVDSTIKTLDLSLNKLKGTLDESYCQLESLYISSNQLSGTIPTCFSCYFINLGSMLDLRIEDTISIDFTIGFDGNNFSNLNLYSDQPPCTTIVPNLRYDSTSGMTYLFGRDLGFGYDYVNSTQFIFILDVPSISYYAITSKPSIGFYIDFTFKFSSTVYRVSSNPYPPQINSISILNDLVIIDGTYFSYNTSIISIEIGGYNCEVLSSTFYQINCNLSTLSTLPPVVSGLVKVGSLTTLLPIPTLNNSVVDTNQCQSLFYCNLNGTCSNQQCICDSKHTGIDCLGRLCLKNCTVNEFCDQTVGECKCSSGWLGSTCQYADHYASSLLQIGDLISLYGWFGTIHNNITINIGSTSCINILASDKIINCTLLTKPNNGYQNVFINQNSIEWIGKNMFKYQEDIKTILCYQNCSGNGKCNTTIGSCTCNQGYSGFDCSSLADLGQGDNKEGQTSIGEIDENAVSTITNSKTSFEIMITKLVEQSINGDIIKEWDLKTNQWLAINDKNNANIFKFNQTLNETDCTIIYTIEQVNNTKEYSFAGYSYSIESGSLKMTISIENYPYSSTLNNLQIQMKSQVSLAISNNNDNDCNEKETQINSSINDNLLNYISIKKDGKQMYGRFLSLMLSDDRSTLMSTSIVSTGNESITLGLNLPYCHKCLIDPDFSVLLSSDFKSSCGNEGDGGRKSYVIPVAIVVSVFGVAMIVAVGFLIKKKKSSIEFKNRLKAINKT</sequence>
<dbReference type="SUPFAM" id="SSF52047">
    <property type="entry name" value="RNI-like"/>
    <property type="match status" value="1"/>
</dbReference>
<dbReference type="InterPro" id="IPR057015">
    <property type="entry name" value="B-sand_ComC_2nd"/>
</dbReference>
<dbReference type="InterPro" id="IPR053331">
    <property type="entry name" value="EGF-like_comC"/>
</dbReference>
<keyword evidence="5" id="KW-1185">Reference proteome</keyword>
<dbReference type="EMBL" id="JAVFKY010000003">
    <property type="protein sequence ID" value="KAK5578376.1"/>
    <property type="molecule type" value="Genomic_DNA"/>
</dbReference>
<name>A0AAN7YTQ4_9MYCE</name>
<protein>
    <recommendedName>
        <fullName evidence="3">EGF-like domain-containing protein</fullName>
    </recommendedName>
</protein>
<comment type="caution">
    <text evidence="1">Lacks conserved residue(s) required for the propagation of feature annotation.</text>
</comment>
<dbReference type="InterPro" id="IPR032675">
    <property type="entry name" value="LRR_dom_sf"/>
</dbReference>
<keyword evidence="2" id="KW-1133">Transmembrane helix</keyword>
<dbReference type="InterPro" id="IPR000742">
    <property type="entry name" value="EGF"/>
</dbReference>
<dbReference type="PROSITE" id="PS01186">
    <property type="entry name" value="EGF_2"/>
    <property type="match status" value="2"/>
</dbReference>
<reference evidence="4 5" key="1">
    <citation type="submission" date="2023-11" db="EMBL/GenBank/DDBJ databases">
        <title>Dfirmibasis_genome.</title>
        <authorList>
            <person name="Edelbroek B."/>
            <person name="Kjellin J."/>
            <person name="Jerlstrom-Hultqvist J."/>
            <person name="Soderbom F."/>
        </authorList>
    </citation>
    <scope>NUCLEOTIDE SEQUENCE [LARGE SCALE GENOMIC DNA]</scope>
    <source>
        <strain evidence="4 5">TNS-C-14</strain>
    </source>
</reference>
<dbReference type="SMART" id="SM00181">
    <property type="entry name" value="EGF"/>
    <property type="match status" value="2"/>
</dbReference>
<keyword evidence="1" id="KW-0245">EGF-like domain</keyword>
<evidence type="ECO:0000313" key="4">
    <source>
        <dbReference type="EMBL" id="KAK5578376.1"/>
    </source>
</evidence>
<comment type="caution">
    <text evidence="4">The sequence shown here is derived from an EMBL/GenBank/DDBJ whole genome shotgun (WGS) entry which is preliminary data.</text>
</comment>
<feature type="disulfide bond" evidence="1">
    <location>
        <begin position="706"/>
        <end position="715"/>
    </location>
</feature>
<dbReference type="PANTHER" id="PTHR24032:SF76">
    <property type="entry name" value="EGF-LIKE DOMAIN-CONTAINING PROTEIN"/>
    <property type="match status" value="1"/>
</dbReference>
<evidence type="ECO:0000256" key="1">
    <source>
        <dbReference type="PROSITE-ProRule" id="PRU00076"/>
    </source>
</evidence>
<evidence type="ECO:0000256" key="2">
    <source>
        <dbReference type="SAM" id="Phobius"/>
    </source>
</evidence>
<feature type="disulfide bond" evidence="1">
    <location>
        <begin position="569"/>
        <end position="579"/>
    </location>
</feature>
<feature type="disulfide bond" evidence="1">
    <location>
        <begin position="588"/>
        <end position="597"/>
    </location>
</feature>
<dbReference type="Pfam" id="PF24143">
    <property type="entry name" value="Beta-sand_ComC_2nd"/>
    <property type="match status" value="1"/>
</dbReference>
<dbReference type="AlphaFoldDB" id="A0AAN7YTQ4"/>